<keyword evidence="2 4" id="KW-0808">Transferase</keyword>
<keyword evidence="5" id="KW-1185">Reference proteome</keyword>
<evidence type="ECO:0000256" key="2">
    <source>
        <dbReference type="ARBA" id="ARBA00022679"/>
    </source>
</evidence>
<evidence type="ECO:0000256" key="1">
    <source>
        <dbReference type="ARBA" id="ARBA00007274"/>
    </source>
</evidence>
<evidence type="ECO:0000313" key="4">
    <source>
        <dbReference type="EMBL" id="SFB77796.1"/>
    </source>
</evidence>
<dbReference type="Proteomes" id="UP000198728">
    <property type="component" value="Unassembled WGS sequence"/>
</dbReference>
<dbReference type="PANTHER" id="PTHR23416:SF23">
    <property type="entry name" value="ACETYLTRANSFERASE C18B11.09C-RELATED"/>
    <property type="match status" value="1"/>
</dbReference>
<keyword evidence="3" id="KW-0812">Transmembrane</keyword>
<dbReference type="GO" id="GO:0008374">
    <property type="term" value="F:O-acyltransferase activity"/>
    <property type="evidence" value="ECO:0007669"/>
    <property type="project" value="TreeGrafter"/>
</dbReference>
<dbReference type="GO" id="GO:0005829">
    <property type="term" value="C:cytosol"/>
    <property type="evidence" value="ECO:0007669"/>
    <property type="project" value="TreeGrafter"/>
</dbReference>
<feature type="transmembrane region" description="Helical" evidence="3">
    <location>
        <begin position="21"/>
        <end position="40"/>
    </location>
</feature>
<dbReference type="SUPFAM" id="SSF51161">
    <property type="entry name" value="Trimeric LpxA-like enzymes"/>
    <property type="match status" value="1"/>
</dbReference>
<organism evidence="4 5">
    <name type="scientific">Tropicimonas isoalkanivorans</name>
    <dbReference type="NCBI Taxonomy" id="441112"/>
    <lineage>
        <taxon>Bacteria</taxon>
        <taxon>Pseudomonadati</taxon>
        <taxon>Pseudomonadota</taxon>
        <taxon>Alphaproteobacteria</taxon>
        <taxon>Rhodobacterales</taxon>
        <taxon>Roseobacteraceae</taxon>
        <taxon>Tropicimonas</taxon>
    </lineage>
</organism>
<name>A0A1I1DTQ8_9RHOB</name>
<keyword evidence="3" id="KW-1133">Transmembrane helix</keyword>
<dbReference type="STRING" id="441112.SAMN04488094_101451"/>
<dbReference type="Gene3D" id="2.160.10.10">
    <property type="entry name" value="Hexapeptide repeat proteins"/>
    <property type="match status" value="1"/>
</dbReference>
<dbReference type="InterPro" id="IPR051159">
    <property type="entry name" value="Hexapeptide_acetyltransf"/>
</dbReference>
<protein>
    <submittedName>
        <fullName evidence="4">Putative colanic acid biosynthesis acetyltransferase WcaF</fullName>
    </submittedName>
</protein>
<dbReference type="RefSeq" id="WP_245758718.1">
    <property type="nucleotide sequence ID" value="NZ_FOLG01000001.1"/>
</dbReference>
<gene>
    <name evidence="4" type="ORF">SAMN04488094_101451</name>
</gene>
<proteinExistence type="inferred from homology"/>
<keyword evidence="3" id="KW-0472">Membrane</keyword>
<reference evidence="4 5" key="1">
    <citation type="submission" date="2016-10" db="EMBL/GenBank/DDBJ databases">
        <authorList>
            <person name="de Groot N.N."/>
        </authorList>
    </citation>
    <scope>NUCLEOTIDE SEQUENCE [LARGE SCALE GENOMIC DNA]</scope>
    <source>
        <strain evidence="4 5">DSM 19548</strain>
    </source>
</reference>
<sequence length="197" mass="21220">MRLDRFSNPEFDRGASRAKEAAWTVVSGVLVASWIPGTGWRRTILRAFGAEIGDGVVIKPGLRVKFPWRLKVGDHVWLGEDVWIDNLAQVTIGGHSCLSQGAYLCTGSHDWADPRFSLQTRPIVLEGECWVGARACLAPGTVMERGAVLTMAAVGTGRLSGWTIHGGYDGAVHRPRMERRPALNTAATAADTAGLTA</sequence>
<dbReference type="AlphaFoldDB" id="A0A1I1DTQ8"/>
<accession>A0A1I1DTQ8</accession>
<dbReference type="EMBL" id="FOLG01000001">
    <property type="protein sequence ID" value="SFB77796.1"/>
    <property type="molecule type" value="Genomic_DNA"/>
</dbReference>
<evidence type="ECO:0000313" key="5">
    <source>
        <dbReference type="Proteomes" id="UP000198728"/>
    </source>
</evidence>
<comment type="similarity">
    <text evidence="1">Belongs to the transferase hexapeptide repeat family.</text>
</comment>
<dbReference type="InterPro" id="IPR011004">
    <property type="entry name" value="Trimer_LpxA-like_sf"/>
</dbReference>
<dbReference type="PANTHER" id="PTHR23416">
    <property type="entry name" value="SIALIC ACID SYNTHASE-RELATED"/>
    <property type="match status" value="1"/>
</dbReference>
<dbReference type="NCBIfam" id="NF007797">
    <property type="entry name" value="PRK10502.1"/>
    <property type="match status" value="1"/>
</dbReference>
<evidence type="ECO:0000256" key="3">
    <source>
        <dbReference type="SAM" id="Phobius"/>
    </source>
</evidence>